<dbReference type="AlphaFoldDB" id="A0A9X3XNJ9"/>
<keyword evidence="1" id="KW-0732">Signal</keyword>
<dbReference type="GO" id="GO:0005975">
    <property type="term" value="P:carbohydrate metabolic process"/>
    <property type="evidence" value="ECO:0007669"/>
    <property type="project" value="InterPro"/>
</dbReference>
<dbReference type="RefSeq" id="WP_008677963.1">
    <property type="nucleotide sequence ID" value="NZ_CABKOG010000003.1"/>
</dbReference>
<dbReference type="PANTHER" id="PTHR10587:SF125">
    <property type="entry name" value="POLYSACCHARIDE DEACETYLASE YHEN-RELATED"/>
    <property type="match status" value="1"/>
</dbReference>
<dbReference type="CDD" id="cd10944">
    <property type="entry name" value="CE4_SmPgdA_like"/>
    <property type="match status" value="1"/>
</dbReference>
<dbReference type="Proteomes" id="UP001141183">
    <property type="component" value="Unassembled WGS sequence"/>
</dbReference>
<dbReference type="Gene3D" id="3.20.20.370">
    <property type="entry name" value="Glycoside hydrolase/deacetylase"/>
    <property type="match status" value="1"/>
</dbReference>
<organism evidence="3 4">
    <name type="scientific">Clostridium tertium</name>
    <dbReference type="NCBI Taxonomy" id="1559"/>
    <lineage>
        <taxon>Bacteria</taxon>
        <taxon>Bacillati</taxon>
        <taxon>Bacillota</taxon>
        <taxon>Clostridia</taxon>
        <taxon>Eubacteriales</taxon>
        <taxon>Clostridiaceae</taxon>
        <taxon>Clostridium</taxon>
    </lineage>
</organism>
<feature type="chain" id="PRO_5040962649" evidence="1">
    <location>
        <begin position="30"/>
        <end position="248"/>
    </location>
</feature>
<evidence type="ECO:0000256" key="1">
    <source>
        <dbReference type="SAM" id="SignalP"/>
    </source>
</evidence>
<dbReference type="PANTHER" id="PTHR10587">
    <property type="entry name" value="GLYCOSYL TRANSFERASE-RELATED"/>
    <property type="match status" value="1"/>
</dbReference>
<keyword evidence="4" id="KW-1185">Reference proteome</keyword>
<feature type="signal peptide" evidence="1">
    <location>
        <begin position="1"/>
        <end position="29"/>
    </location>
</feature>
<evidence type="ECO:0000313" key="3">
    <source>
        <dbReference type="EMBL" id="MDC4240889.1"/>
    </source>
</evidence>
<protein>
    <submittedName>
        <fullName evidence="3">Polysaccharide deacetylase</fullName>
    </submittedName>
</protein>
<dbReference type="GO" id="GO:0016810">
    <property type="term" value="F:hydrolase activity, acting on carbon-nitrogen (but not peptide) bonds"/>
    <property type="evidence" value="ECO:0007669"/>
    <property type="project" value="InterPro"/>
</dbReference>
<dbReference type="InterPro" id="IPR050248">
    <property type="entry name" value="Polysacc_deacetylase_ArnD"/>
</dbReference>
<evidence type="ECO:0000313" key="4">
    <source>
        <dbReference type="Proteomes" id="UP001141183"/>
    </source>
</evidence>
<name>A0A9X3XNJ9_9CLOT</name>
<accession>A0A9X3XNJ9</accession>
<feature type="domain" description="NodB homology" evidence="2">
    <location>
        <begin position="44"/>
        <end position="233"/>
    </location>
</feature>
<dbReference type="InterPro" id="IPR011330">
    <property type="entry name" value="Glyco_hydro/deAcase_b/a-brl"/>
</dbReference>
<dbReference type="SUPFAM" id="SSF88713">
    <property type="entry name" value="Glycoside hydrolase/deacetylase"/>
    <property type="match status" value="1"/>
</dbReference>
<dbReference type="Pfam" id="PF01522">
    <property type="entry name" value="Polysacc_deac_1"/>
    <property type="match status" value="1"/>
</dbReference>
<proteinExistence type="predicted"/>
<dbReference type="EMBL" id="JAMRYU010000012">
    <property type="protein sequence ID" value="MDC4240889.1"/>
    <property type="molecule type" value="Genomic_DNA"/>
</dbReference>
<sequence>MKFKNFRKTLTTLSMALILSFSFITNAQAIENTENSSKDSEQEKVVYLTFDDGPGGKVTLQVLDTLKAENVPATFFVIGCQIKGQENTILRMKNEGHSIGLHSFSHNRGKLYCGDEGFLKEMLQDQETLYEVTGEKYNILRFPFGCNNQSYKLTQKLVDTLHENNFKIYDWNTDSGDGANHNLAPENIAKKACKSEDKDTVVILMHCTYINKNSAKALPSIIKYYKDKGYTFKAIDETTPELYKVSKK</sequence>
<evidence type="ECO:0000259" key="2">
    <source>
        <dbReference type="PROSITE" id="PS51677"/>
    </source>
</evidence>
<comment type="caution">
    <text evidence="3">The sequence shown here is derived from an EMBL/GenBank/DDBJ whole genome shotgun (WGS) entry which is preliminary data.</text>
</comment>
<dbReference type="PROSITE" id="PS51677">
    <property type="entry name" value="NODB"/>
    <property type="match status" value="1"/>
</dbReference>
<dbReference type="InterPro" id="IPR002509">
    <property type="entry name" value="NODB_dom"/>
</dbReference>
<reference evidence="3" key="1">
    <citation type="submission" date="2022-05" db="EMBL/GenBank/DDBJ databases">
        <title>Draft genome sequence of Clostridium tertium strain CP3 isolated from Peru.</title>
        <authorList>
            <person name="Hurtado R."/>
            <person name="Lima L."/>
            <person name="Sousa T."/>
            <person name="Jaiswal A.K."/>
            <person name="Tiwari S."/>
            <person name="Maturrano L."/>
            <person name="Brenig B."/>
            <person name="Azevedo V."/>
        </authorList>
    </citation>
    <scope>NUCLEOTIDE SEQUENCE</scope>
    <source>
        <strain evidence="3">CP3</strain>
    </source>
</reference>
<gene>
    <name evidence="3" type="ORF">NE398_12045</name>
</gene>